<dbReference type="InterPro" id="IPR029063">
    <property type="entry name" value="SAM-dependent_MTases_sf"/>
</dbReference>
<dbReference type="CDD" id="cd02440">
    <property type="entry name" value="AdoMet_MTases"/>
    <property type="match status" value="1"/>
</dbReference>
<evidence type="ECO:0000256" key="2">
    <source>
        <dbReference type="ARBA" id="ARBA00022679"/>
    </source>
</evidence>
<sequence length="243" mass="25645">MTLLRDADLAAAFDLAARSYDTLVAANPGYHAHLRRSARRLGLPDGGHGMRVLDLGCGTGASTAALAAVLPGAEITAVDASAGMLERAAAKPWPDNVTFVRASAEGLARAGVEGPFDAVFAAYLFRNAADPDAVLATVRDLLGPHGRLAVHEYTLSGRAAHRAVWTAVCGGFVLPVATALGDGRLYRHLWRSVVDFDTAGEFAARVRAAGFDHVRVLPLPGWQTGITHTFVARRELLDTAGDR</sequence>
<name>A0ABQ3RX63_9ACTN</name>
<feature type="domain" description="Methyltransferase" evidence="3">
    <location>
        <begin position="52"/>
        <end position="146"/>
    </location>
</feature>
<dbReference type="InterPro" id="IPR041698">
    <property type="entry name" value="Methyltransf_25"/>
</dbReference>
<proteinExistence type="predicted"/>
<dbReference type="Proteomes" id="UP000649259">
    <property type="component" value="Unassembled WGS sequence"/>
</dbReference>
<dbReference type="RefSeq" id="WP_189918814.1">
    <property type="nucleotide sequence ID" value="NZ_BMSI01000002.1"/>
</dbReference>
<dbReference type="EMBL" id="BNEB01000002">
    <property type="protein sequence ID" value="GHI60446.1"/>
    <property type="molecule type" value="Genomic_DNA"/>
</dbReference>
<dbReference type="PANTHER" id="PTHR43861">
    <property type="entry name" value="TRANS-ACONITATE 2-METHYLTRANSFERASE-RELATED"/>
    <property type="match status" value="1"/>
</dbReference>
<dbReference type="GO" id="GO:0008168">
    <property type="term" value="F:methyltransferase activity"/>
    <property type="evidence" value="ECO:0007669"/>
    <property type="project" value="UniProtKB-KW"/>
</dbReference>
<comment type="caution">
    <text evidence="4">The sequence shown here is derived from an EMBL/GenBank/DDBJ whole genome shotgun (WGS) entry which is preliminary data.</text>
</comment>
<gene>
    <name evidence="4" type="ORF">Saso_20960</name>
</gene>
<dbReference type="Gene3D" id="3.40.50.150">
    <property type="entry name" value="Vaccinia Virus protein VP39"/>
    <property type="match status" value="1"/>
</dbReference>
<reference evidence="5" key="1">
    <citation type="submission" date="2023-07" db="EMBL/GenBank/DDBJ databases">
        <title>Whole genome shotgun sequence of Streptomyces cacaoi subsp. asoensis NBRC 13813.</title>
        <authorList>
            <person name="Komaki H."/>
            <person name="Tamura T."/>
        </authorList>
    </citation>
    <scope>NUCLEOTIDE SEQUENCE [LARGE SCALE GENOMIC DNA]</scope>
    <source>
        <strain evidence="5">NBRC 13813</strain>
    </source>
</reference>
<protein>
    <submittedName>
        <fullName evidence="4">Methyltransferase</fullName>
    </submittedName>
</protein>
<keyword evidence="1 4" id="KW-0489">Methyltransferase</keyword>
<evidence type="ECO:0000313" key="4">
    <source>
        <dbReference type="EMBL" id="GHI60446.1"/>
    </source>
</evidence>
<dbReference type="Pfam" id="PF13649">
    <property type="entry name" value="Methyltransf_25"/>
    <property type="match status" value="1"/>
</dbReference>
<keyword evidence="5" id="KW-1185">Reference proteome</keyword>
<evidence type="ECO:0000259" key="3">
    <source>
        <dbReference type="Pfam" id="PF13649"/>
    </source>
</evidence>
<dbReference type="GeneID" id="91469998"/>
<evidence type="ECO:0000313" key="5">
    <source>
        <dbReference type="Proteomes" id="UP000649259"/>
    </source>
</evidence>
<dbReference type="PANTHER" id="PTHR43861:SF1">
    <property type="entry name" value="TRANS-ACONITATE 2-METHYLTRANSFERASE"/>
    <property type="match status" value="1"/>
</dbReference>
<dbReference type="GO" id="GO:0032259">
    <property type="term" value="P:methylation"/>
    <property type="evidence" value="ECO:0007669"/>
    <property type="project" value="UniProtKB-KW"/>
</dbReference>
<accession>A0ABQ3RX63</accession>
<keyword evidence="2" id="KW-0808">Transferase</keyword>
<organism evidence="4 5">
    <name type="scientific">Streptomyces asoensis</name>
    <dbReference type="NCBI Taxonomy" id="249586"/>
    <lineage>
        <taxon>Bacteria</taxon>
        <taxon>Bacillati</taxon>
        <taxon>Actinomycetota</taxon>
        <taxon>Actinomycetes</taxon>
        <taxon>Kitasatosporales</taxon>
        <taxon>Streptomycetaceae</taxon>
        <taxon>Streptomyces</taxon>
    </lineage>
</organism>
<evidence type="ECO:0000256" key="1">
    <source>
        <dbReference type="ARBA" id="ARBA00022603"/>
    </source>
</evidence>
<dbReference type="SUPFAM" id="SSF53335">
    <property type="entry name" value="S-adenosyl-L-methionine-dependent methyltransferases"/>
    <property type="match status" value="1"/>
</dbReference>